<comment type="caution">
    <text evidence="4">The sequence shown here is derived from an EMBL/GenBank/DDBJ whole genome shotgun (WGS) entry which is preliminary data.</text>
</comment>
<evidence type="ECO:0000259" key="3">
    <source>
        <dbReference type="PROSITE" id="PS51898"/>
    </source>
</evidence>
<dbReference type="Gene3D" id="1.10.443.10">
    <property type="entry name" value="Intergrase catalytic core"/>
    <property type="match status" value="1"/>
</dbReference>
<dbReference type="SUPFAM" id="SSF56349">
    <property type="entry name" value="DNA breaking-rejoining enzymes"/>
    <property type="match status" value="1"/>
</dbReference>
<evidence type="ECO:0000313" key="5">
    <source>
        <dbReference type="Proteomes" id="UP001589646"/>
    </source>
</evidence>
<sequence length="103" mass="11195">MRLHDLRHGAASTALAAHVDLRTVQGQLGHASIVLTSDTYTSVLPELHHEAAEATARLVLTTARRTGHRLQKRTIQLRRRPVSRSAPLSASPERSCGVSVSQT</sequence>
<dbReference type="InterPro" id="IPR011010">
    <property type="entry name" value="DNA_brk_join_enz"/>
</dbReference>
<accession>A0ABV5Q461</accession>
<dbReference type="RefSeq" id="WP_379479074.1">
    <property type="nucleotide sequence ID" value="NZ_JBHMCE010000007.1"/>
</dbReference>
<reference evidence="4 5" key="1">
    <citation type="submission" date="2024-09" db="EMBL/GenBank/DDBJ databases">
        <authorList>
            <person name="Sun Q."/>
            <person name="Mori K."/>
        </authorList>
    </citation>
    <scope>NUCLEOTIDE SEQUENCE [LARGE SCALE GENOMIC DNA]</scope>
    <source>
        <strain evidence="4 5">JCM 3323</strain>
    </source>
</reference>
<evidence type="ECO:0000256" key="1">
    <source>
        <dbReference type="ARBA" id="ARBA00023172"/>
    </source>
</evidence>
<evidence type="ECO:0000313" key="4">
    <source>
        <dbReference type="EMBL" id="MFB9529531.1"/>
    </source>
</evidence>
<protein>
    <submittedName>
        <fullName evidence="4">Tyrosine-type recombinase/integrase</fullName>
    </submittedName>
</protein>
<dbReference type="Pfam" id="PF00589">
    <property type="entry name" value="Phage_integrase"/>
    <property type="match status" value="1"/>
</dbReference>
<keyword evidence="1" id="KW-0233">DNA recombination</keyword>
<feature type="region of interest" description="Disordered" evidence="2">
    <location>
        <begin position="79"/>
        <end position="103"/>
    </location>
</feature>
<proteinExistence type="predicted"/>
<dbReference type="InterPro" id="IPR013762">
    <property type="entry name" value="Integrase-like_cat_sf"/>
</dbReference>
<feature type="domain" description="Tyr recombinase" evidence="3">
    <location>
        <begin position="1"/>
        <end position="53"/>
    </location>
</feature>
<keyword evidence="5" id="KW-1185">Reference proteome</keyword>
<organism evidence="4 5">
    <name type="scientific">Nonomuraea roseola</name>
    <dbReference type="NCBI Taxonomy" id="46179"/>
    <lineage>
        <taxon>Bacteria</taxon>
        <taxon>Bacillati</taxon>
        <taxon>Actinomycetota</taxon>
        <taxon>Actinomycetes</taxon>
        <taxon>Streptosporangiales</taxon>
        <taxon>Streptosporangiaceae</taxon>
        <taxon>Nonomuraea</taxon>
    </lineage>
</organism>
<gene>
    <name evidence="4" type="ORF">ACFFRN_23260</name>
</gene>
<name>A0ABV5Q461_9ACTN</name>
<dbReference type="EMBL" id="JBHMCE010000007">
    <property type="protein sequence ID" value="MFB9529531.1"/>
    <property type="molecule type" value="Genomic_DNA"/>
</dbReference>
<dbReference type="Proteomes" id="UP001589646">
    <property type="component" value="Unassembled WGS sequence"/>
</dbReference>
<dbReference type="InterPro" id="IPR002104">
    <property type="entry name" value="Integrase_catalytic"/>
</dbReference>
<dbReference type="PROSITE" id="PS51898">
    <property type="entry name" value="TYR_RECOMBINASE"/>
    <property type="match status" value="1"/>
</dbReference>
<evidence type="ECO:0000256" key="2">
    <source>
        <dbReference type="SAM" id="MobiDB-lite"/>
    </source>
</evidence>